<reference evidence="1 2" key="1">
    <citation type="submission" date="2021-12" db="EMBL/GenBank/DDBJ databases">
        <title>Discovery of the Pendulisporaceae a myxobacterial family with distinct sporulation behavior and unique specialized metabolism.</title>
        <authorList>
            <person name="Garcia R."/>
            <person name="Popoff A."/>
            <person name="Bader C.D."/>
            <person name="Loehr J."/>
            <person name="Walesch S."/>
            <person name="Walt C."/>
            <person name="Boldt J."/>
            <person name="Bunk B."/>
            <person name="Haeckl F.J.F.P.J."/>
            <person name="Gunesch A.P."/>
            <person name="Birkelbach J."/>
            <person name="Nuebel U."/>
            <person name="Pietschmann T."/>
            <person name="Bach T."/>
            <person name="Mueller R."/>
        </authorList>
    </citation>
    <scope>NUCLEOTIDE SEQUENCE [LARGE SCALE GENOMIC DNA]</scope>
    <source>
        <strain evidence="1 2">MSr11954</strain>
    </source>
</reference>
<sequence>MRPDVAERAAVWSKHHHARGVLRRVLEVCSVAGIKALPVKGVLTAHRLYRDPSDRPIHDIDLRVRPRDLGPLLQAGTDAGFQVLEVSRAAHNLAFGVDGLMVEFEAHIGPRGLCDLQVETLLGRAIACEDPYGFPHLEPELHDHVLLLAINAYKDKLVEAFPWAVRDLELAGARDDFDPWRFAQLARASGVAALVWLVADWLATTRGHEGWARVRTALDDAPRARYRAMMRRALIDPGSLEGPLRRLVTRALVRAASDRASSQLTAVGVTLAWAVEGKVRALAGR</sequence>
<proteinExistence type="predicted"/>
<dbReference type="RefSeq" id="WP_394821306.1">
    <property type="nucleotide sequence ID" value="NZ_CP089984.1"/>
</dbReference>
<evidence type="ECO:0000313" key="2">
    <source>
        <dbReference type="Proteomes" id="UP001370348"/>
    </source>
</evidence>
<accession>A0ABZ2LQ06</accession>
<keyword evidence="2" id="KW-1185">Reference proteome</keyword>
<protein>
    <submittedName>
        <fullName evidence="1">Nucleotidyltransferase family protein</fullName>
    </submittedName>
</protein>
<name>A0ABZ2LQ06_9BACT</name>
<evidence type="ECO:0000313" key="1">
    <source>
        <dbReference type="EMBL" id="WXB11684.1"/>
    </source>
</evidence>
<dbReference type="Pfam" id="PF14907">
    <property type="entry name" value="NTP_transf_5"/>
    <property type="match status" value="1"/>
</dbReference>
<dbReference type="Proteomes" id="UP001370348">
    <property type="component" value="Chromosome"/>
</dbReference>
<organism evidence="1 2">
    <name type="scientific">Pendulispora albinea</name>
    <dbReference type="NCBI Taxonomy" id="2741071"/>
    <lineage>
        <taxon>Bacteria</taxon>
        <taxon>Pseudomonadati</taxon>
        <taxon>Myxococcota</taxon>
        <taxon>Myxococcia</taxon>
        <taxon>Myxococcales</taxon>
        <taxon>Sorangiineae</taxon>
        <taxon>Pendulisporaceae</taxon>
        <taxon>Pendulispora</taxon>
    </lineage>
</organism>
<gene>
    <name evidence="1" type="ORF">LZC94_27975</name>
</gene>
<dbReference type="InterPro" id="IPR039498">
    <property type="entry name" value="NTP_transf_5"/>
</dbReference>
<dbReference type="EMBL" id="CP089984">
    <property type="protein sequence ID" value="WXB11684.1"/>
    <property type="molecule type" value="Genomic_DNA"/>
</dbReference>